<name>A0ABP3HPC3_9ALTE</name>
<dbReference type="Pfam" id="PF02086">
    <property type="entry name" value="MethyltransfD12"/>
    <property type="match status" value="1"/>
</dbReference>
<keyword evidence="9" id="KW-1185">Reference proteome</keyword>
<dbReference type="PRINTS" id="PR00505">
    <property type="entry name" value="D12N6MTFRASE"/>
</dbReference>
<evidence type="ECO:0000256" key="6">
    <source>
        <dbReference type="ARBA" id="ARBA00047942"/>
    </source>
</evidence>
<dbReference type="EMBL" id="BAAAEI010000031">
    <property type="protein sequence ID" value="GAA0375666.1"/>
    <property type="molecule type" value="Genomic_DNA"/>
</dbReference>
<dbReference type="Gene3D" id="3.40.50.150">
    <property type="entry name" value="Vaccinia Virus protein VP39"/>
    <property type="match status" value="1"/>
</dbReference>
<dbReference type="InterPro" id="IPR012327">
    <property type="entry name" value="MeTrfase_D12"/>
</dbReference>
<comment type="similarity">
    <text evidence="1 7">Belongs to the N(4)/N(6)-methyltransferase family.</text>
</comment>
<dbReference type="RefSeq" id="WP_343847606.1">
    <property type="nucleotide sequence ID" value="NZ_BAAAEI010000031.1"/>
</dbReference>
<evidence type="ECO:0000256" key="3">
    <source>
        <dbReference type="ARBA" id="ARBA00022603"/>
    </source>
</evidence>
<dbReference type="Proteomes" id="UP001501757">
    <property type="component" value="Unassembled WGS sequence"/>
</dbReference>
<organism evidence="8 9">
    <name type="scientific">Bowmanella denitrificans</name>
    <dbReference type="NCBI Taxonomy" id="366582"/>
    <lineage>
        <taxon>Bacteria</taxon>
        <taxon>Pseudomonadati</taxon>
        <taxon>Pseudomonadota</taxon>
        <taxon>Gammaproteobacteria</taxon>
        <taxon>Alteromonadales</taxon>
        <taxon>Alteromonadaceae</taxon>
        <taxon>Bowmanella</taxon>
    </lineage>
</organism>
<dbReference type="NCBIfam" id="TIGR00571">
    <property type="entry name" value="dam"/>
    <property type="match status" value="1"/>
</dbReference>
<comment type="catalytic activity">
    <reaction evidence="6 7">
        <text>a 2'-deoxyadenosine in DNA + S-adenosyl-L-methionine = an N(6)-methyl-2'-deoxyadenosine in DNA + S-adenosyl-L-homocysteine + H(+)</text>
        <dbReference type="Rhea" id="RHEA:15197"/>
        <dbReference type="Rhea" id="RHEA-COMP:12418"/>
        <dbReference type="Rhea" id="RHEA-COMP:12419"/>
        <dbReference type="ChEBI" id="CHEBI:15378"/>
        <dbReference type="ChEBI" id="CHEBI:57856"/>
        <dbReference type="ChEBI" id="CHEBI:59789"/>
        <dbReference type="ChEBI" id="CHEBI:90615"/>
        <dbReference type="ChEBI" id="CHEBI:90616"/>
        <dbReference type="EC" id="2.1.1.72"/>
    </reaction>
</comment>
<gene>
    <name evidence="8" type="primary">dam</name>
    <name evidence="8" type="ORF">GCM10009092_44860</name>
</gene>
<comment type="caution">
    <text evidence="8">The sequence shown here is derived from an EMBL/GenBank/DDBJ whole genome shotgun (WGS) entry which is preliminary data.</text>
</comment>
<keyword evidence="4 7" id="KW-0808">Transferase</keyword>
<dbReference type="InterPro" id="IPR029063">
    <property type="entry name" value="SAM-dependent_MTases_sf"/>
</dbReference>
<evidence type="ECO:0000256" key="4">
    <source>
        <dbReference type="ARBA" id="ARBA00022679"/>
    </source>
</evidence>
<evidence type="ECO:0000256" key="1">
    <source>
        <dbReference type="ARBA" id="ARBA00006594"/>
    </source>
</evidence>
<dbReference type="PANTHER" id="PTHR30481">
    <property type="entry name" value="DNA ADENINE METHYLASE"/>
    <property type="match status" value="1"/>
</dbReference>
<sequence length="296" mass="34118">MDNKKCRAFLKWAGGKYALVNEIRSRLPDGQRLIEPFVGAGSVFLNTHYTEYLLNDINPDLINLYKVLQQTPDQYIQDAREFFRASGNQSDTYYQLRDEFNQSDDSYYRSLLFLYLNRHGYNGLCRYNLSGKFNVPFGRYKQPYFPETELRFFAAKAQYATFVCMPFAEVFALASEGDVIYCDPPYAPISRTANFTSYAGSGFPLAEQRSLAQHALQTMQSSSVPVLISNHDTELTREIYAQASLSELKVGRYISQKGHKRKKVDELLALFHQPVDQHRQADNKYRDKHNTDNQVG</sequence>
<protein>
    <recommendedName>
        <fullName evidence="2 7">Site-specific DNA-methyltransferase (adenine-specific)</fullName>
        <ecNumber evidence="2 7">2.1.1.72</ecNumber>
    </recommendedName>
</protein>
<proteinExistence type="inferred from homology"/>
<dbReference type="PROSITE" id="PS00092">
    <property type="entry name" value="N6_MTASE"/>
    <property type="match status" value="1"/>
</dbReference>
<dbReference type="InterPro" id="IPR023095">
    <property type="entry name" value="Ade_MeTrfase_dom_2"/>
</dbReference>
<keyword evidence="5 7" id="KW-0949">S-adenosyl-L-methionine</keyword>
<evidence type="ECO:0000256" key="5">
    <source>
        <dbReference type="ARBA" id="ARBA00022691"/>
    </source>
</evidence>
<reference evidence="9" key="1">
    <citation type="journal article" date="2019" name="Int. J. Syst. Evol. Microbiol.">
        <title>The Global Catalogue of Microorganisms (GCM) 10K type strain sequencing project: providing services to taxonomists for standard genome sequencing and annotation.</title>
        <authorList>
            <consortium name="The Broad Institute Genomics Platform"/>
            <consortium name="The Broad Institute Genome Sequencing Center for Infectious Disease"/>
            <person name="Wu L."/>
            <person name="Ma J."/>
        </authorList>
    </citation>
    <scope>NUCLEOTIDE SEQUENCE [LARGE SCALE GENOMIC DNA]</scope>
    <source>
        <strain evidence="9">JCM 13378</strain>
    </source>
</reference>
<evidence type="ECO:0000313" key="9">
    <source>
        <dbReference type="Proteomes" id="UP001501757"/>
    </source>
</evidence>
<dbReference type="InterPro" id="IPR002052">
    <property type="entry name" value="DNA_methylase_N6_adenine_CS"/>
</dbReference>
<dbReference type="InterPro" id="IPR012263">
    <property type="entry name" value="M_m6A_EcoRV"/>
</dbReference>
<evidence type="ECO:0000256" key="7">
    <source>
        <dbReference type="RuleBase" id="RU361257"/>
    </source>
</evidence>
<accession>A0ABP3HPC3</accession>
<dbReference type="Gene3D" id="1.10.1020.10">
    <property type="entry name" value="Adenine-specific Methyltransferase, Domain 2"/>
    <property type="match status" value="1"/>
</dbReference>
<dbReference type="EC" id="2.1.1.72" evidence="2 7"/>
<keyword evidence="3 7" id="KW-0489">Methyltransferase</keyword>
<dbReference type="PANTHER" id="PTHR30481:SF3">
    <property type="entry name" value="DNA ADENINE METHYLASE"/>
    <property type="match status" value="1"/>
</dbReference>
<dbReference type="PIRSF" id="PIRSF000398">
    <property type="entry name" value="M_m6A_EcoRV"/>
    <property type="match status" value="1"/>
</dbReference>
<evidence type="ECO:0000256" key="2">
    <source>
        <dbReference type="ARBA" id="ARBA00011900"/>
    </source>
</evidence>
<dbReference type="SUPFAM" id="SSF53335">
    <property type="entry name" value="S-adenosyl-L-methionine-dependent methyltransferases"/>
    <property type="match status" value="1"/>
</dbReference>
<evidence type="ECO:0000313" key="8">
    <source>
        <dbReference type="EMBL" id="GAA0375666.1"/>
    </source>
</evidence>